<feature type="binding site" evidence="6">
    <location>
        <position position="1223"/>
    </location>
    <ligand>
        <name>Na(+)</name>
        <dbReference type="ChEBI" id="CHEBI:29101"/>
        <label>1</label>
    </ligand>
</feature>
<feature type="transmembrane region" description="Helical" evidence="10">
    <location>
        <begin position="468"/>
        <end position="487"/>
    </location>
</feature>
<feature type="region of interest" description="Disordered" evidence="9">
    <location>
        <begin position="884"/>
        <end position="905"/>
    </location>
</feature>
<accession>A0AAD8ZIR2</accession>
<feature type="transmembrane region" description="Helical" evidence="10">
    <location>
        <begin position="1137"/>
        <end position="1160"/>
    </location>
</feature>
<feature type="transmembrane region" description="Helical" evidence="10">
    <location>
        <begin position="209"/>
        <end position="232"/>
    </location>
</feature>
<dbReference type="GO" id="GO:0006836">
    <property type="term" value="P:neurotransmitter transport"/>
    <property type="evidence" value="ECO:0007669"/>
    <property type="project" value="InterPro"/>
</dbReference>
<dbReference type="EMBL" id="JAROKS010000011">
    <property type="protein sequence ID" value="KAK1799777.1"/>
    <property type="molecule type" value="Genomic_DNA"/>
</dbReference>
<feature type="binding site" evidence="6">
    <location>
        <position position="1292"/>
    </location>
    <ligand>
        <name>Na(+)</name>
        <dbReference type="ChEBI" id="CHEBI:29101"/>
        <label>1</label>
    </ligand>
</feature>
<feature type="transmembrane region" description="Helical" evidence="10">
    <location>
        <begin position="392"/>
        <end position="410"/>
    </location>
</feature>
<comment type="caution">
    <text evidence="11">The sequence shown here is derived from an EMBL/GenBank/DDBJ whole genome shotgun (WGS) entry which is preliminary data.</text>
</comment>
<dbReference type="SUPFAM" id="SSF161070">
    <property type="entry name" value="SNF-like"/>
    <property type="match status" value="2"/>
</dbReference>
<dbReference type="InterPro" id="IPR037272">
    <property type="entry name" value="SNS_sf"/>
</dbReference>
<feature type="binding site" evidence="6">
    <location>
        <position position="1291"/>
    </location>
    <ligand>
        <name>Na(+)</name>
        <dbReference type="ChEBI" id="CHEBI:29101"/>
        <label>1</label>
    </ligand>
</feature>
<evidence type="ECO:0000256" key="1">
    <source>
        <dbReference type="ARBA" id="ARBA00004141"/>
    </source>
</evidence>
<evidence type="ECO:0000256" key="4">
    <source>
        <dbReference type="ARBA" id="ARBA00022989"/>
    </source>
</evidence>
<comment type="subcellular location">
    <subcellularLocation>
        <location evidence="1">Membrane</location>
        <topology evidence="1">Multi-pass membrane protein</topology>
    </subcellularLocation>
</comment>
<feature type="transmembrane region" description="Helical" evidence="10">
    <location>
        <begin position="1021"/>
        <end position="1048"/>
    </location>
</feature>
<evidence type="ECO:0000256" key="3">
    <source>
        <dbReference type="ARBA" id="ARBA00022692"/>
    </source>
</evidence>
<feature type="transmembrane region" description="Helical" evidence="10">
    <location>
        <begin position="347"/>
        <end position="380"/>
    </location>
</feature>
<feature type="transmembrane region" description="Helical" evidence="10">
    <location>
        <begin position="1431"/>
        <end position="1453"/>
    </location>
</feature>
<feature type="region of interest" description="Disordered" evidence="9">
    <location>
        <begin position="1473"/>
        <end position="1496"/>
    </location>
</feature>
<keyword evidence="6" id="KW-0915">Sodium</keyword>
<feature type="transmembrane region" description="Helical" evidence="10">
    <location>
        <begin position="1348"/>
        <end position="1371"/>
    </location>
</feature>
<feature type="binding site" evidence="6">
    <location>
        <position position="962"/>
    </location>
    <ligand>
        <name>Na(+)</name>
        <dbReference type="ChEBI" id="CHEBI:29101"/>
        <label>1</label>
    </ligand>
</feature>
<evidence type="ECO:0000256" key="8">
    <source>
        <dbReference type="RuleBase" id="RU003732"/>
    </source>
</evidence>
<keyword evidence="8" id="KW-0769">Symport</keyword>
<comment type="similarity">
    <text evidence="8">Belongs to the sodium:neurotransmitter symporter (SNF) (TC 2.A.22) family.</text>
</comment>
<protein>
    <recommendedName>
        <fullName evidence="8">Transporter</fullName>
    </recommendedName>
</protein>
<feature type="transmembrane region" description="Helical" evidence="10">
    <location>
        <begin position="1276"/>
        <end position="1297"/>
    </location>
</feature>
<dbReference type="InterPro" id="IPR000175">
    <property type="entry name" value="Na/ntran_symport"/>
</dbReference>
<proteinExistence type="inferred from homology"/>
<dbReference type="GO" id="GO:0009986">
    <property type="term" value="C:cell surface"/>
    <property type="evidence" value="ECO:0007669"/>
    <property type="project" value="TreeGrafter"/>
</dbReference>
<dbReference type="GO" id="GO:0046872">
    <property type="term" value="F:metal ion binding"/>
    <property type="evidence" value="ECO:0007669"/>
    <property type="project" value="UniProtKB-KW"/>
</dbReference>
<feature type="binding site" evidence="6">
    <location>
        <position position="1191"/>
    </location>
    <ligand>
        <name>Na(+)</name>
        <dbReference type="ChEBI" id="CHEBI:29101"/>
        <label>1</label>
    </ligand>
</feature>
<dbReference type="GO" id="GO:0005886">
    <property type="term" value="C:plasma membrane"/>
    <property type="evidence" value="ECO:0007669"/>
    <property type="project" value="InterPro"/>
</dbReference>
<feature type="transmembrane region" description="Helical" evidence="10">
    <location>
        <begin position="178"/>
        <end position="197"/>
    </location>
</feature>
<dbReference type="CDD" id="cd11496">
    <property type="entry name" value="SLC6sbd-TauT-like"/>
    <property type="match status" value="1"/>
</dbReference>
<reference evidence="11" key="1">
    <citation type="submission" date="2023-03" db="EMBL/GenBank/DDBJ databases">
        <title>Electrophorus voltai genome.</title>
        <authorList>
            <person name="Bian C."/>
        </authorList>
    </citation>
    <scope>NUCLEOTIDE SEQUENCE</scope>
    <source>
        <strain evidence="11">CB-2022</strain>
        <tissue evidence="11">Muscle</tissue>
    </source>
</reference>
<dbReference type="PROSITE" id="PS00754">
    <property type="entry name" value="NA_NEUROTRAN_SYMP_2"/>
    <property type="match status" value="2"/>
</dbReference>
<feature type="transmembrane region" description="Helical" evidence="10">
    <location>
        <begin position="1180"/>
        <end position="1205"/>
    </location>
</feature>
<feature type="transmembrane region" description="Helical" evidence="10">
    <location>
        <begin position="943"/>
        <end position="964"/>
    </location>
</feature>
<name>A0AAD8ZIR2_9TELE</name>
<feature type="transmembrane region" description="Helical" evidence="10">
    <location>
        <begin position="422"/>
        <end position="447"/>
    </location>
</feature>
<gene>
    <name evidence="11" type="ORF">P4O66_006304</name>
</gene>
<evidence type="ECO:0000256" key="5">
    <source>
        <dbReference type="ARBA" id="ARBA00023136"/>
    </source>
</evidence>
<feature type="binding site" evidence="6">
    <location>
        <position position="1288"/>
    </location>
    <ligand>
        <name>Na(+)</name>
        <dbReference type="ChEBI" id="CHEBI:29101"/>
        <label>1</label>
    </ligand>
</feature>
<dbReference type="Proteomes" id="UP001239994">
    <property type="component" value="Unassembled WGS sequence"/>
</dbReference>
<keyword evidence="3 8" id="KW-0812">Transmembrane</keyword>
<dbReference type="PROSITE" id="PS50267">
    <property type="entry name" value="NA_NEUROTRAN_SYMP_3"/>
    <property type="match status" value="2"/>
</dbReference>
<feature type="transmembrane region" description="Helical" evidence="10">
    <location>
        <begin position="507"/>
        <end position="528"/>
    </location>
</feature>
<dbReference type="GO" id="GO:0030424">
    <property type="term" value="C:axon"/>
    <property type="evidence" value="ECO:0007669"/>
    <property type="project" value="TreeGrafter"/>
</dbReference>
<sequence length="1496" mass="166842">MRLYNQLKKFEDVMTAEKTIPIINGKPDDTMDAEASNTNLVRSNDKKVVNERGQWNNKIEFVLSVAGEIIGLGNVWRFPYLCYKNGGGIGYATQVIEAHLNVYYVVILAWAIFYLFNCFTTELPWASCGHYWNTENCVDFNNASIANLTNPYATSPVMEFWERRVLSISGGIEQVGKLRWELALCLLVAWIICYFCIWKGPKSTGKVVYVTATFPYFMLVILLIRGITLPGAADGIKFYLYPDISRLSDPQVWVDAGTQIFFSYAICLGCLTALGSYNSYNNNCYRDCIMLCCLNSGTSFVAGFAIFSVLGFMAYEQNVPIEVVAESGPGLAFIAYPKAVTMMPWSPLWACLFFMMLIFLGLDSQFVCVESLVTAVVDMYPKTFRVGYRREILILGMSVASFIMGLTMLTEGGMYVFQLFDYYAASGMCLLFVAIFESICIGWVYGSDKFYLNIEDMIGYKPIFFIKWCWKLLTPGICTGIFLFFLIKYKPLKYNNVYTYPDWGYGIGWTMALSSMICIPLGIAVQIWKAEGTILERIKKLTTPSPDLRMRGQLGAKSPYAINDVFGVGLLPSRGETFAHPSLVQWAHNGGRTHKIGVRGPSVYGLGSDSESYGDQPDYDYRHSEVDSAGSYDPYLDFPGGYAEYGERERERSTATSVCGRTWGPSLGRIHRWRWRRSSIGILSRTVTFCLSSPGSASLRHARRRPSKSVRAKRLEAISSEAETPSTRAYNPGTRALVPKPCRGKGEATPVPTPETGKVTAAPPEMRARNALLLLPPPQSVRGDPPEAAVVTTLFKLANLVAFLNGFSLRYYKFLPLLESIRVLTLYAGPPSTYRGGGGEQDDMPSSARGPSTTGFNADTWNALDARLLPVRITVLPSDTGRSVMKSTARTSAKPRDMATNGTKASDGHVLTEVNEAPTTNDKPKTLVVKVQKKKELPDRETWAGKFDFLLSCVGYAIGLGNVWRFPYLCGKNGGGAFLIPYFLTLIFAGVPLFLLETALGQYTSIGGLGVWKLAPMFKGVGLAAAVLSFWLNIYYIVIIAWAIYYLYNSLTTELPWKSCDNPWNTERCFSNYSITNSANMTSAVVEFWERNMLQLTDGLEKPGEIRVPLAITLGIAWVLVYFCIWKGVGWTGKVVYFSATYPYFMLLILFFRGVTLPGAKEGILFYVTPDFEKLKESEVWLDAATQIFFSYGLGLGSLIALGSYNPFNNNVYKDSVIVCCINSFTSMFAGFVIFSIVGFMAHITNRPIADVAASGPGLAFLAYPEAVTQLPISPLWAILFFSMLLMLGIDSQFCTVEGFITALVDEFPRILRGRREIFIAVVCIVSYVIGLSNITQGGLYVFKLFDYYSASGMCLLFLVFFECISISWFYGVNKFYGNIEEMIGYKPCIWWKLCWVAFTPLIVAGVFLFSAVQMVPLTMNNYVFPKWGQGVGWCMALSSMVLIPGYMGYMFLTLKGSYKERLRIMTQPTAVVKSQENGPEHQPENSTPANDEAYI</sequence>
<keyword evidence="5 10" id="KW-0472">Membrane</keyword>
<evidence type="ECO:0000256" key="10">
    <source>
        <dbReference type="SAM" id="Phobius"/>
    </source>
</evidence>
<dbReference type="PANTHER" id="PTHR11616">
    <property type="entry name" value="SODIUM/CHLORIDE DEPENDENT TRANSPORTER"/>
    <property type="match status" value="1"/>
</dbReference>
<dbReference type="PRINTS" id="PR00176">
    <property type="entry name" value="NANEUSMPORT"/>
</dbReference>
<dbReference type="PRINTS" id="PR01195">
    <property type="entry name" value="GAT1TRNSPORT"/>
</dbReference>
<feature type="transmembrane region" description="Helical" evidence="10">
    <location>
        <begin position="976"/>
        <end position="1000"/>
    </location>
</feature>
<keyword evidence="12" id="KW-1185">Reference proteome</keyword>
<evidence type="ECO:0000256" key="9">
    <source>
        <dbReference type="SAM" id="MobiDB-lite"/>
    </source>
</evidence>
<dbReference type="NCBIfam" id="NF037979">
    <property type="entry name" value="Na_transp"/>
    <property type="match status" value="1"/>
</dbReference>
<feature type="binding site" evidence="6">
    <location>
        <position position="955"/>
    </location>
    <ligand>
        <name>Na(+)</name>
        <dbReference type="ChEBI" id="CHEBI:29101"/>
        <label>1</label>
    </ligand>
</feature>
<feature type="binding site" evidence="6">
    <location>
        <position position="957"/>
    </location>
    <ligand>
        <name>Na(+)</name>
        <dbReference type="ChEBI" id="CHEBI:29101"/>
        <label>1</label>
    </ligand>
</feature>
<feature type="disulfide bond" evidence="7">
    <location>
        <begin position="1060"/>
        <end position="1069"/>
    </location>
</feature>
<dbReference type="CDD" id="cd11506">
    <property type="entry name" value="SLC6sbd_GAT1"/>
    <property type="match status" value="1"/>
</dbReference>
<dbReference type="PROSITE" id="PS00610">
    <property type="entry name" value="NA_NEUROTRAN_SYMP_1"/>
    <property type="match status" value="1"/>
</dbReference>
<keyword evidence="7" id="KW-1015">Disulfide bond</keyword>
<evidence type="ECO:0000256" key="6">
    <source>
        <dbReference type="PIRSR" id="PIRSR600175-1"/>
    </source>
</evidence>
<keyword evidence="6" id="KW-0479">Metal-binding</keyword>
<feature type="transmembrane region" description="Helical" evidence="10">
    <location>
        <begin position="1391"/>
        <end position="1411"/>
    </location>
</feature>
<dbReference type="Pfam" id="PF00209">
    <property type="entry name" value="SNF"/>
    <property type="match status" value="2"/>
</dbReference>
<dbReference type="InterPro" id="IPR002980">
    <property type="entry name" value="Na/ntran_symport_GABA_GAT1"/>
</dbReference>
<feature type="transmembrane region" description="Helical" evidence="10">
    <location>
        <begin position="1106"/>
        <end position="1125"/>
    </location>
</feature>
<dbReference type="GO" id="GO:0005332">
    <property type="term" value="F:gamma-aminobutyric acid:sodium:chloride symporter activity"/>
    <property type="evidence" value="ECO:0007669"/>
    <property type="project" value="InterPro"/>
</dbReference>
<feature type="region of interest" description="Disordered" evidence="9">
    <location>
        <begin position="718"/>
        <end position="760"/>
    </location>
</feature>
<feature type="transmembrane region" description="Helical" evidence="10">
    <location>
        <begin position="252"/>
        <end position="277"/>
    </location>
</feature>
<feature type="transmembrane region" description="Helical" evidence="10">
    <location>
        <begin position="1217"/>
        <end position="1242"/>
    </location>
</feature>
<keyword evidence="2 8" id="KW-0813">Transport</keyword>
<dbReference type="PANTHER" id="PTHR11616:SF138">
    <property type="entry name" value="SODIUM- AND CHLORIDE-DEPENDENT GABA TRANSPORTER 1"/>
    <property type="match status" value="1"/>
</dbReference>
<feature type="transmembrane region" description="Helical" evidence="10">
    <location>
        <begin position="100"/>
        <end position="116"/>
    </location>
</feature>
<keyword evidence="4 10" id="KW-1133">Transmembrane helix</keyword>
<evidence type="ECO:0000313" key="11">
    <source>
        <dbReference type="EMBL" id="KAK1799777.1"/>
    </source>
</evidence>
<organism evidence="11 12">
    <name type="scientific">Electrophorus voltai</name>
    <dbReference type="NCBI Taxonomy" id="2609070"/>
    <lineage>
        <taxon>Eukaryota</taxon>
        <taxon>Metazoa</taxon>
        <taxon>Chordata</taxon>
        <taxon>Craniata</taxon>
        <taxon>Vertebrata</taxon>
        <taxon>Euteleostomi</taxon>
        <taxon>Actinopterygii</taxon>
        <taxon>Neopterygii</taxon>
        <taxon>Teleostei</taxon>
        <taxon>Ostariophysi</taxon>
        <taxon>Gymnotiformes</taxon>
        <taxon>Gymnotoidei</taxon>
        <taxon>Gymnotidae</taxon>
        <taxon>Electrophorus</taxon>
    </lineage>
</organism>
<evidence type="ECO:0000256" key="2">
    <source>
        <dbReference type="ARBA" id="ARBA00022448"/>
    </source>
</evidence>
<feature type="transmembrane region" description="Helical" evidence="10">
    <location>
        <begin position="1318"/>
        <end position="1336"/>
    </location>
</feature>
<feature type="transmembrane region" description="Helical" evidence="10">
    <location>
        <begin position="289"/>
        <end position="315"/>
    </location>
</feature>
<evidence type="ECO:0000256" key="7">
    <source>
        <dbReference type="PIRSR" id="PIRSR600175-2"/>
    </source>
</evidence>
<evidence type="ECO:0000313" key="12">
    <source>
        <dbReference type="Proteomes" id="UP001239994"/>
    </source>
</evidence>